<name>A0ACB1AE59_MELEN</name>
<organism evidence="1 2">
    <name type="scientific">Meloidogyne enterolobii</name>
    <name type="common">Root-knot nematode worm</name>
    <name type="synonym">Meloidogyne mayaguensis</name>
    <dbReference type="NCBI Taxonomy" id="390850"/>
    <lineage>
        <taxon>Eukaryota</taxon>
        <taxon>Metazoa</taxon>
        <taxon>Ecdysozoa</taxon>
        <taxon>Nematoda</taxon>
        <taxon>Chromadorea</taxon>
        <taxon>Rhabditida</taxon>
        <taxon>Tylenchina</taxon>
        <taxon>Tylenchomorpha</taxon>
        <taxon>Tylenchoidea</taxon>
        <taxon>Meloidogynidae</taxon>
        <taxon>Meloidogyninae</taxon>
        <taxon>Meloidogyne</taxon>
    </lineage>
</organism>
<comment type="caution">
    <text evidence="1">The sequence shown here is derived from an EMBL/GenBank/DDBJ whole genome shotgun (WGS) entry which is preliminary data.</text>
</comment>
<evidence type="ECO:0000313" key="1">
    <source>
        <dbReference type="EMBL" id="CAK5089811.1"/>
    </source>
</evidence>
<keyword evidence="2" id="KW-1185">Reference proteome</keyword>
<dbReference type="Proteomes" id="UP001497535">
    <property type="component" value="Unassembled WGS sequence"/>
</dbReference>
<reference evidence="1" key="1">
    <citation type="submission" date="2023-11" db="EMBL/GenBank/DDBJ databases">
        <authorList>
            <person name="Poullet M."/>
        </authorList>
    </citation>
    <scope>NUCLEOTIDE SEQUENCE</scope>
    <source>
        <strain evidence="1">E1834</strain>
    </source>
</reference>
<proteinExistence type="predicted"/>
<evidence type="ECO:0000313" key="2">
    <source>
        <dbReference type="Proteomes" id="UP001497535"/>
    </source>
</evidence>
<dbReference type="EMBL" id="CAVMJV010000079">
    <property type="protein sequence ID" value="CAK5089811.1"/>
    <property type="molecule type" value="Genomic_DNA"/>
</dbReference>
<gene>
    <name evidence="1" type="ORF">MENTE1834_LOCUS37550</name>
</gene>
<protein>
    <submittedName>
        <fullName evidence="1">Uncharacterized protein</fullName>
    </submittedName>
</protein>
<sequence length="200" mass="23008">MIKCLDDDSTYEIAKRSRKWLKLKKDYLEGIGDTLDLVVIGGYHGSGKRAGVYGGYLLACYNEESEQYESIAKIGTGFKDEDLQNQYKQFKEFIIDKPRPYYSFDPSLAPDHWFEPAVVWEVKAADMSISPRHLAARGMVDSEKGISLRFPRFIRERSDKKPEDASSSQQVADMYKNQESVKNRQPKAEDGDEEEWDDEV</sequence>
<accession>A0ACB1AE59</accession>